<reference evidence="2 3" key="1">
    <citation type="journal article" date="2024" name="J Genomics">
        <title>Draft genome sequencing and assembly of Favolaschia claudopus CIRM-BRFM 2984 isolated from oak limbs.</title>
        <authorList>
            <person name="Navarro D."/>
            <person name="Drula E."/>
            <person name="Chaduli D."/>
            <person name="Cazenave R."/>
            <person name="Ahrendt S."/>
            <person name="Wang J."/>
            <person name="Lipzen A."/>
            <person name="Daum C."/>
            <person name="Barry K."/>
            <person name="Grigoriev I.V."/>
            <person name="Favel A."/>
            <person name="Rosso M.N."/>
            <person name="Martin F."/>
        </authorList>
    </citation>
    <scope>NUCLEOTIDE SEQUENCE [LARGE SCALE GENOMIC DNA]</scope>
    <source>
        <strain evidence="2 3">CIRM-BRFM 2984</strain>
    </source>
</reference>
<name>A0AAW0CBJ9_9AGAR</name>
<dbReference type="PANTHER" id="PTHR13832">
    <property type="entry name" value="PROTEIN PHOSPHATASE 2C"/>
    <property type="match status" value="1"/>
</dbReference>
<dbReference type="SMART" id="SM00332">
    <property type="entry name" value="PP2Cc"/>
    <property type="match status" value="1"/>
</dbReference>
<dbReference type="Pfam" id="PF00481">
    <property type="entry name" value="PP2C"/>
    <property type="match status" value="1"/>
</dbReference>
<feature type="domain" description="PPM-type phosphatase" evidence="1">
    <location>
        <begin position="60"/>
        <end position="443"/>
    </location>
</feature>
<organism evidence="2 3">
    <name type="scientific">Favolaschia claudopus</name>
    <dbReference type="NCBI Taxonomy" id="2862362"/>
    <lineage>
        <taxon>Eukaryota</taxon>
        <taxon>Fungi</taxon>
        <taxon>Dikarya</taxon>
        <taxon>Basidiomycota</taxon>
        <taxon>Agaricomycotina</taxon>
        <taxon>Agaricomycetes</taxon>
        <taxon>Agaricomycetidae</taxon>
        <taxon>Agaricales</taxon>
        <taxon>Marasmiineae</taxon>
        <taxon>Mycenaceae</taxon>
        <taxon>Favolaschia</taxon>
    </lineage>
</organism>
<dbReference type="InterPro" id="IPR015655">
    <property type="entry name" value="PP2C"/>
</dbReference>
<dbReference type="Proteomes" id="UP001362999">
    <property type="component" value="Unassembled WGS sequence"/>
</dbReference>
<protein>
    <submittedName>
        <fullName evidence="2">PPM-type phosphatase domain-containing protein</fullName>
    </submittedName>
</protein>
<dbReference type="AlphaFoldDB" id="A0AAW0CBJ9"/>
<sequence length="444" mass="49354">MASRFARFSSSRARLFLGVSASSLGVYYASTHRKIYADMHVSGPQQGLRESFVYRPQAGVHRVDSVSWPSNYPCEDVITSMYVRPMSWSFWSVYDGHVGPQTAWHLEKHLLPNLAESLYDLYAQGALQPQTDAIHKVIKDVFVSLDDDIVKSSAQIVLNQPEGTPIKALAARVLHIARAGSCALVAFYDHNVRTLHVPVVGDSRAILGRRRKDKTSDGKVIYDVHVLSLDQTGNNPAEVERLTALHPDEKDKLFKGPRFLGWGVSRAFGNGVMKWSVEVQKFMQEKCLGHKPRDVMLTPPYFTAEPEITSTKIESGDFMIMASDGLWDCLTNEEAVGLVGAWLERNGAGSSANAISSFFDDEEEQVIERGDLPVQLPDDGKTHYANWPGCKKQFVNVDSNVARHLARNALGGADKDLHVALMSTPAPRSRYFRDDVSAVVVFFE</sequence>
<keyword evidence="3" id="KW-1185">Reference proteome</keyword>
<dbReference type="GO" id="GO:0004741">
    <property type="term" value="F:[pyruvate dehydrogenase (acetyl-transferring)]-phosphatase activity"/>
    <property type="evidence" value="ECO:0007669"/>
    <property type="project" value="TreeGrafter"/>
</dbReference>
<accession>A0AAW0CBJ9</accession>
<dbReference type="InterPro" id="IPR036457">
    <property type="entry name" value="PPM-type-like_dom_sf"/>
</dbReference>
<evidence type="ECO:0000313" key="3">
    <source>
        <dbReference type="Proteomes" id="UP001362999"/>
    </source>
</evidence>
<dbReference type="SUPFAM" id="SSF81606">
    <property type="entry name" value="PP2C-like"/>
    <property type="match status" value="1"/>
</dbReference>
<dbReference type="PANTHER" id="PTHR13832:SF792">
    <property type="entry name" value="GM14286P"/>
    <property type="match status" value="1"/>
</dbReference>
<gene>
    <name evidence="2" type="ORF">R3P38DRAFT_2910249</name>
</gene>
<evidence type="ECO:0000313" key="2">
    <source>
        <dbReference type="EMBL" id="KAK7036025.1"/>
    </source>
</evidence>
<proteinExistence type="predicted"/>
<dbReference type="Gene3D" id="3.60.40.10">
    <property type="entry name" value="PPM-type phosphatase domain"/>
    <property type="match status" value="1"/>
</dbReference>
<dbReference type="PROSITE" id="PS51746">
    <property type="entry name" value="PPM_2"/>
    <property type="match status" value="1"/>
</dbReference>
<evidence type="ECO:0000259" key="1">
    <source>
        <dbReference type="PROSITE" id="PS51746"/>
    </source>
</evidence>
<dbReference type="GO" id="GO:0005739">
    <property type="term" value="C:mitochondrion"/>
    <property type="evidence" value="ECO:0007669"/>
    <property type="project" value="TreeGrafter"/>
</dbReference>
<comment type="caution">
    <text evidence="2">The sequence shown here is derived from an EMBL/GenBank/DDBJ whole genome shotgun (WGS) entry which is preliminary data.</text>
</comment>
<dbReference type="InterPro" id="IPR001932">
    <property type="entry name" value="PPM-type_phosphatase-like_dom"/>
</dbReference>
<dbReference type="EMBL" id="JAWWNJ010000019">
    <property type="protein sequence ID" value="KAK7036025.1"/>
    <property type="molecule type" value="Genomic_DNA"/>
</dbReference>
<dbReference type="CDD" id="cd00143">
    <property type="entry name" value="PP2Cc"/>
    <property type="match status" value="1"/>
</dbReference>